<feature type="compositionally biased region" description="Polar residues" evidence="2">
    <location>
        <begin position="442"/>
        <end position="454"/>
    </location>
</feature>
<proteinExistence type="predicted"/>
<dbReference type="AlphaFoldDB" id="A0A6C0BCG8"/>
<evidence type="ECO:0000256" key="1">
    <source>
        <dbReference type="SAM" id="Coils"/>
    </source>
</evidence>
<reference evidence="3" key="1">
    <citation type="journal article" date="2020" name="Nature">
        <title>Giant virus diversity and host interactions through global metagenomics.</title>
        <authorList>
            <person name="Schulz F."/>
            <person name="Roux S."/>
            <person name="Paez-Espino D."/>
            <person name="Jungbluth S."/>
            <person name="Walsh D.A."/>
            <person name="Denef V.J."/>
            <person name="McMahon K.D."/>
            <person name="Konstantinidis K.T."/>
            <person name="Eloe-Fadrosh E.A."/>
            <person name="Kyrpides N.C."/>
            <person name="Woyke T."/>
        </authorList>
    </citation>
    <scope>NUCLEOTIDE SEQUENCE</scope>
    <source>
        <strain evidence="3">GVMAG-M-3300010160-26</strain>
    </source>
</reference>
<sequence>MSLDPHVSDTFEILSVFFTNIFYNELYLSSFSQTQQANASSITDLYKKKLILYYGQMNNDVNKWFNNFIVRIKLEYDKHTKHIFITNAECIDNMCTAFVPTDFIKSIIPNKKFSIVFNCIRSVVSNMIAEIGQQHLTLIIDERKDKDSIITIKESFISQFIAEREKMFGKFIDSHTRETRTTVSAETVKRIRDETEKVKKENNILISKIRSMSLDETNNKREIERLTNAINVLNNKNEKLCAYVKEYRSKVANLDDNEHEIEHLYNEVSNKKMEIESLEMELHSVKQELANKSRVVNNDRSAEIESLESQLRIVKQELANKIQSTSTLKPIEQTEYVDRPSNNKFLNEKQINSAKDNATIDINKSAGLDDINRRFNKTGVDEEFDDEEYDINTIELPKQKNKYLNMHSLDKNTQLENPRKFIKSFDDSESNSNSDNSDNLSFTKQNTRIDTNVKSSKKHTLSESSNDLDGSEEFNME</sequence>
<feature type="coiled-coil region" evidence="1">
    <location>
        <begin position="216"/>
        <end position="324"/>
    </location>
</feature>
<keyword evidence="1" id="KW-0175">Coiled coil</keyword>
<name>A0A6C0BCG8_9ZZZZ</name>
<protein>
    <submittedName>
        <fullName evidence="3">Uncharacterized protein</fullName>
    </submittedName>
</protein>
<feature type="compositionally biased region" description="Low complexity" evidence="2">
    <location>
        <begin position="430"/>
        <end position="441"/>
    </location>
</feature>
<evidence type="ECO:0000256" key="2">
    <source>
        <dbReference type="SAM" id="MobiDB-lite"/>
    </source>
</evidence>
<organism evidence="3">
    <name type="scientific">viral metagenome</name>
    <dbReference type="NCBI Taxonomy" id="1070528"/>
    <lineage>
        <taxon>unclassified sequences</taxon>
        <taxon>metagenomes</taxon>
        <taxon>organismal metagenomes</taxon>
    </lineage>
</organism>
<feature type="region of interest" description="Disordered" evidence="2">
    <location>
        <begin position="424"/>
        <end position="477"/>
    </location>
</feature>
<accession>A0A6C0BCG8</accession>
<dbReference type="EMBL" id="MN739118">
    <property type="protein sequence ID" value="QHS89740.1"/>
    <property type="molecule type" value="Genomic_DNA"/>
</dbReference>
<evidence type="ECO:0000313" key="3">
    <source>
        <dbReference type="EMBL" id="QHS89740.1"/>
    </source>
</evidence>